<name>A0A4C1Y9V7_EUMVA</name>
<evidence type="ECO:0000313" key="2">
    <source>
        <dbReference type="EMBL" id="GBP71317.1"/>
    </source>
</evidence>
<sequence length="125" mass="13624">MENNTSWPSRVGGSVDPIPVSHKLIRNALEEALCKIGYQCPTEISSKILEKSTPVLSRASSCTSSSTTSQASSRSTSRSASPKGKRKRQTMTTELLTQVSIIQLLHQATKGRNRTVTRTPKKVLP</sequence>
<gene>
    <name evidence="2" type="ORF">EVAR_57701_1</name>
</gene>
<comment type="caution">
    <text evidence="2">The sequence shown here is derived from an EMBL/GenBank/DDBJ whole genome shotgun (WGS) entry which is preliminary data.</text>
</comment>
<reference evidence="2 3" key="1">
    <citation type="journal article" date="2019" name="Commun. Biol.">
        <title>The bagworm genome reveals a unique fibroin gene that provides high tensile strength.</title>
        <authorList>
            <person name="Kono N."/>
            <person name="Nakamura H."/>
            <person name="Ohtoshi R."/>
            <person name="Tomita M."/>
            <person name="Numata K."/>
            <person name="Arakawa K."/>
        </authorList>
    </citation>
    <scope>NUCLEOTIDE SEQUENCE [LARGE SCALE GENOMIC DNA]</scope>
</reference>
<organism evidence="2 3">
    <name type="scientific">Eumeta variegata</name>
    <name type="common">Bagworm moth</name>
    <name type="synonym">Eumeta japonica</name>
    <dbReference type="NCBI Taxonomy" id="151549"/>
    <lineage>
        <taxon>Eukaryota</taxon>
        <taxon>Metazoa</taxon>
        <taxon>Ecdysozoa</taxon>
        <taxon>Arthropoda</taxon>
        <taxon>Hexapoda</taxon>
        <taxon>Insecta</taxon>
        <taxon>Pterygota</taxon>
        <taxon>Neoptera</taxon>
        <taxon>Endopterygota</taxon>
        <taxon>Lepidoptera</taxon>
        <taxon>Glossata</taxon>
        <taxon>Ditrysia</taxon>
        <taxon>Tineoidea</taxon>
        <taxon>Psychidae</taxon>
        <taxon>Oiketicinae</taxon>
        <taxon>Eumeta</taxon>
    </lineage>
</organism>
<dbReference type="Proteomes" id="UP000299102">
    <property type="component" value="Unassembled WGS sequence"/>
</dbReference>
<accession>A0A4C1Y9V7</accession>
<protein>
    <submittedName>
        <fullName evidence="2">Uncharacterized protein</fullName>
    </submittedName>
</protein>
<dbReference type="AlphaFoldDB" id="A0A4C1Y9V7"/>
<proteinExistence type="predicted"/>
<evidence type="ECO:0000256" key="1">
    <source>
        <dbReference type="SAM" id="MobiDB-lite"/>
    </source>
</evidence>
<keyword evidence="3" id="KW-1185">Reference proteome</keyword>
<dbReference type="EMBL" id="BGZK01001104">
    <property type="protein sequence ID" value="GBP71317.1"/>
    <property type="molecule type" value="Genomic_DNA"/>
</dbReference>
<feature type="region of interest" description="Disordered" evidence="1">
    <location>
        <begin position="52"/>
        <end position="93"/>
    </location>
</feature>
<feature type="compositionally biased region" description="Low complexity" evidence="1">
    <location>
        <begin position="57"/>
        <end position="81"/>
    </location>
</feature>
<evidence type="ECO:0000313" key="3">
    <source>
        <dbReference type="Proteomes" id="UP000299102"/>
    </source>
</evidence>